<feature type="domain" description="STAS" evidence="6">
    <location>
        <begin position="445"/>
        <end position="559"/>
    </location>
</feature>
<reference evidence="8" key="1">
    <citation type="submission" date="2017-01" db="EMBL/GenBank/DDBJ databases">
        <authorList>
            <person name="Varghese N."/>
            <person name="Submissions S."/>
        </authorList>
    </citation>
    <scope>NUCLEOTIDE SEQUENCE [LARGE SCALE GENOMIC DNA]</scope>
    <source>
        <strain evidence="8">DSM 24913</strain>
    </source>
</reference>
<comment type="subcellular location">
    <subcellularLocation>
        <location evidence="1">Membrane</location>
        <topology evidence="1">Multi-pass membrane protein</topology>
    </subcellularLocation>
</comment>
<dbReference type="RefSeq" id="WP_076517046.1">
    <property type="nucleotide sequence ID" value="NZ_FTOH01000009.1"/>
</dbReference>
<feature type="transmembrane region" description="Helical" evidence="5">
    <location>
        <begin position="173"/>
        <end position="191"/>
    </location>
</feature>
<dbReference type="InterPro" id="IPR002645">
    <property type="entry name" value="STAS_dom"/>
</dbReference>
<feature type="transmembrane region" description="Helical" evidence="5">
    <location>
        <begin position="357"/>
        <end position="374"/>
    </location>
</feature>
<feature type="transmembrane region" description="Helical" evidence="5">
    <location>
        <begin position="127"/>
        <end position="145"/>
    </location>
</feature>
<dbReference type="Pfam" id="PF00916">
    <property type="entry name" value="Sulfate_transp"/>
    <property type="match status" value="1"/>
</dbReference>
<dbReference type="Proteomes" id="UP000185639">
    <property type="component" value="Unassembled WGS sequence"/>
</dbReference>
<dbReference type="Pfam" id="PF01740">
    <property type="entry name" value="STAS"/>
    <property type="match status" value="1"/>
</dbReference>
<evidence type="ECO:0000256" key="4">
    <source>
        <dbReference type="ARBA" id="ARBA00023136"/>
    </source>
</evidence>
<proteinExistence type="predicted"/>
<evidence type="ECO:0000256" key="5">
    <source>
        <dbReference type="SAM" id="Phobius"/>
    </source>
</evidence>
<feature type="transmembrane region" description="Helical" evidence="5">
    <location>
        <begin position="52"/>
        <end position="74"/>
    </location>
</feature>
<feature type="transmembrane region" description="Helical" evidence="5">
    <location>
        <begin position="297"/>
        <end position="319"/>
    </location>
</feature>
<keyword evidence="4 5" id="KW-0472">Membrane</keyword>
<dbReference type="PROSITE" id="PS50801">
    <property type="entry name" value="STAS"/>
    <property type="match status" value="1"/>
</dbReference>
<evidence type="ECO:0000256" key="2">
    <source>
        <dbReference type="ARBA" id="ARBA00022692"/>
    </source>
</evidence>
<dbReference type="GO" id="GO:0016020">
    <property type="term" value="C:membrane"/>
    <property type="evidence" value="ECO:0007669"/>
    <property type="project" value="UniProtKB-SubCell"/>
</dbReference>
<dbReference type="Gene3D" id="3.30.750.24">
    <property type="entry name" value="STAS domain"/>
    <property type="match status" value="1"/>
</dbReference>
<dbReference type="CDD" id="cd07042">
    <property type="entry name" value="STAS_SulP_like_sulfate_transporter"/>
    <property type="match status" value="1"/>
</dbReference>
<keyword evidence="8" id="KW-1185">Reference proteome</keyword>
<dbReference type="EMBL" id="FTOH01000009">
    <property type="protein sequence ID" value="SIT07270.1"/>
    <property type="molecule type" value="Genomic_DNA"/>
</dbReference>
<dbReference type="InterPro" id="IPR001902">
    <property type="entry name" value="SLC26A/SulP_fam"/>
</dbReference>
<dbReference type="OrthoDB" id="9769739at2"/>
<dbReference type="STRING" id="484498.SAMN05421686_10936"/>
<evidence type="ECO:0000313" key="7">
    <source>
        <dbReference type="EMBL" id="SIT07270.1"/>
    </source>
</evidence>
<feature type="transmembrane region" description="Helical" evidence="5">
    <location>
        <begin position="258"/>
        <end position="277"/>
    </location>
</feature>
<evidence type="ECO:0000259" key="6">
    <source>
        <dbReference type="PROSITE" id="PS50801"/>
    </source>
</evidence>
<evidence type="ECO:0000256" key="3">
    <source>
        <dbReference type="ARBA" id="ARBA00022989"/>
    </source>
</evidence>
<feature type="transmembrane region" description="Helical" evidence="5">
    <location>
        <begin position="94"/>
        <end position="115"/>
    </location>
</feature>
<gene>
    <name evidence="7" type="ORF">SAMN05421686_10936</name>
</gene>
<evidence type="ECO:0000313" key="8">
    <source>
        <dbReference type="Proteomes" id="UP000185639"/>
    </source>
</evidence>
<protein>
    <submittedName>
        <fullName evidence="7">Sulfate permease, SulP family</fullName>
    </submittedName>
</protein>
<sequence>MKIRNTLYPLPRQGLLPDFIAGLVVAVMLVPQALAYAFLAGLPPEAGLFSSLLPLLAYAVLGSSPTLAVGPVAIISLMTLSSLHGIVSPDASDYHAYATLLAGMTGAWLFIFFAIGLGSWTSFISHSVISGFTSAAAIVIILSQLKYFTGLDMPRGGSGWSPAAFTVEHWREIALWPLITALAGVALLTFWQKFIPAVTARFALPDALRTLANRAGPLVLVTTGTLLVLVLNPPLATVGAVPSGFPALSLPAITDLDWQALVIPSGVLALIIFLESLSISNTMAREQTNRIRPNQELLALGTANVAAAISHAMPVAGGFGRSMVMQSAGALSQWAAIFTFVFMTLVCLIAGSWFQHLPHAALGALIVVATWPLFRWRDGLNAWNFQRSDGIVWLTTFALVIVVDAESGIIAGVAVSLVIYLRRTSQPHIAEIGRLPRTQQFRNVLRHSVETIPGVTLIRVDENLYFANSDYLIDYVLERVARRPDIRHVVLVGTAINHIDYCGLEALELLNSRLKERSVVLHLAEFKGPVMDQLSKTHLAEKIRPGQVFFTISDAMSALGHSIPEKSNDNYII</sequence>
<feature type="transmembrane region" description="Helical" evidence="5">
    <location>
        <begin position="394"/>
        <end position="421"/>
    </location>
</feature>
<feature type="transmembrane region" description="Helical" evidence="5">
    <location>
        <begin position="211"/>
        <end position="231"/>
    </location>
</feature>
<dbReference type="InterPro" id="IPR036513">
    <property type="entry name" value="STAS_dom_sf"/>
</dbReference>
<name>A0A1N7P9P8_9GAMM</name>
<dbReference type="InterPro" id="IPR011547">
    <property type="entry name" value="SLC26A/SulP_dom"/>
</dbReference>
<feature type="transmembrane region" description="Helical" evidence="5">
    <location>
        <begin position="20"/>
        <end position="40"/>
    </location>
</feature>
<dbReference type="SUPFAM" id="SSF52091">
    <property type="entry name" value="SpoIIaa-like"/>
    <property type="match status" value="1"/>
</dbReference>
<dbReference type="GO" id="GO:0055085">
    <property type="term" value="P:transmembrane transport"/>
    <property type="evidence" value="ECO:0007669"/>
    <property type="project" value="InterPro"/>
</dbReference>
<keyword evidence="2 5" id="KW-0812">Transmembrane</keyword>
<accession>A0A1N7P9P8</accession>
<feature type="transmembrane region" description="Helical" evidence="5">
    <location>
        <begin position="331"/>
        <end position="350"/>
    </location>
</feature>
<evidence type="ECO:0000256" key="1">
    <source>
        <dbReference type="ARBA" id="ARBA00004141"/>
    </source>
</evidence>
<organism evidence="7 8">
    <name type="scientific">Thalassolituus maritimus</name>
    <dbReference type="NCBI Taxonomy" id="484498"/>
    <lineage>
        <taxon>Bacteria</taxon>
        <taxon>Pseudomonadati</taxon>
        <taxon>Pseudomonadota</taxon>
        <taxon>Gammaproteobacteria</taxon>
        <taxon>Oceanospirillales</taxon>
        <taxon>Oceanospirillaceae</taxon>
        <taxon>Thalassolituus</taxon>
    </lineage>
</organism>
<dbReference type="PANTHER" id="PTHR11814">
    <property type="entry name" value="SULFATE TRANSPORTER"/>
    <property type="match status" value="1"/>
</dbReference>
<keyword evidence="3 5" id="KW-1133">Transmembrane helix</keyword>
<dbReference type="AlphaFoldDB" id="A0A1N7P9P8"/>